<evidence type="ECO:0000313" key="8">
    <source>
        <dbReference type="Proteomes" id="UP001321861"/>
    </source>
</evidence>
<evidence type="ECO:0000256" key="4">
    <source>
        <dbReference type="ARBA" id="ARBA00023239"/>
    </source>
</evidence>
<dbReference type="InterPro" id="IPR015424">
    <property type="entry name" value="PyrdxlP-dep_Trfase"/>
</dbReference>
<evidence type="ECO:0000256" key="3">
    <source>
        <dbReference type="ARBA" id="ARBA00022898"/>
    </source>
</evidence>
<dbReference type="InterPro" id="IPR015422">
    <property type="entry name" value="PyrdxlP-dep_Trfase_small"/>
</dbReference>
<comment type="similarity">
    <text evidence="5">Belongs to the class-II pyridoxal-phosphate-dependent aminotransferase family. MalY/PatB cystathionine beta-lyase subfamily.</text>
</comment>
<keyword evidence="4" id="KW-0456">Lyase</keyword>
<sequence length="392" mass="44636">MTNKFDFDQIIDRHNTNSVKWAPETLQEKFNEPEIKYPCWVADMDFLCPPAVREAINKQAAHGIFGYSSSNKPDAAYINWAKRRFDWEISPESLLHTPGVVTAIRLAVQTFTHPGDQVLIQRPVYYPFSEAVVDNGRKLISNSLVLKDDRYEIDFDDFSAKCSDPNTKLFILCSPHNPIGRIWTKDELLKMLQICYDNHVFVIADEIHHDLIMPGTTHHVAATLDAKYAQNLMTCTAPSKTFNLAGLQFSNVIIENPERRHDFQRALNNVGLGSSNPFALVATTAAYDEGEEWLDELREYLAGNLAWIKDYLAKNLPQIKIREHEATYLIWLDCRQLGLSDSELEQVMYRKAKVAMDAGTWFGPEGSGFMRFNMACPISEVKGAFESIYKAI</sequence>
<dbReference type="InterPro" id="IPR004839">
    <property type="entry name" value="Aminotransferase_I/II_large"/>
</dbReference>
<dbReference type="KEGG" id="xap:XA3_01500"/>
<dbReference type="Gene3D" id="3.90.1150.10">
    <property type="entry name" value="Aspartate Aminotransferase, domain 1"/>
    <property type="match status" value="1"/>
</dbReference>
<dbReference type="Pfam" id="PF00155">
    <property type="entry name" value="Aminotran_1_2"/>
    <property type="match status" value="1"/>
</dbReference>
<evidence type="ECO:0000259" key="6">
    <source>
        <dbReference type="Pfam" id="PF00155"/>
    </source>
</evidence>
<evidence type="ECO:0000313" key="7">
    <source>
        <dbReference type="EMBL" id="BDR57709.1"/>
    </source>
</evidence>
<protein>
    <recommendedName>
        <fullName evidence="2">cysteine-S-conjugate beta-lyase</fullName>
        <ecNumber evidence="2">4.4.1.13</ecNumber>
    </recommendedName>
</protein>
<dbReference type="GO" id="GO:0030170">
    <property type="term" value="F:pyridoxal phosphate binding"/>
    <property type="evidence" value="ECO:0007669"/>
    <property type="project" value="InterPro"/>
</dbReference>
<evidence type="ECO:0000256" key="1">
    <source>
        <dbReference type="ARBA" id="ARBA00001933"/>
    </source>
</evidence>
<dbReference type="NCBIfam" id="TIGR04350">
    <property type="entry name" value="C_S_lyase_PatB"/>
    <property type="match status" value="1"/>
</dbReference>
<comment type="cofactor">
    <cofactor evidence="1">
        <name>pyridoxal 5'-phosphate</name>
        <dbReference type="ChEBI" id="CHEBI:597326"/>
    </cofactor>
</comment>
<dbReference type="RefSeq" id="WP_317635658.1">
    <property type="nucleotide sequence ID" value="NZ_AP026802.1"/>
</dbReference>
<evidence type="ECO:0000256" key="5">
    <source>
        <dbReference type="ARBA" id="ARBA00037974"/>
    </source>
</evidence>
<organism evidence="7 8">
    <name type="scientific">Xylocopilactobacillus apicola</name>
    <dbReference type="NCBI Taxonomy" id="2932184"/>
    <lineage>
        <taxon>Bacteria</taxon>
        <taxon>Bacillati</taxon>
        <taxon>Bacillota</taxon>
        <taxon>Bacilli</taxon>
        <taxon>Lactobacillales</taxon>
        <taxon>Lactobacillaceae</taxon>
        <taxon>Xylocopilactobacillus</taxon>
    </lineage>
</organism>
<proteinExistence type="inferred from homology"/>
<keyword evidence="3" id="KW-0663">Pyridoxal phosphate</keyword>
<dbReference type="EC" id="4.4.1.13" evidence="2"/>
<reference evidence="7 8" key="1">
    <citation type="journal article" date="2023" name="Microbiol. Spectr.">
        <title>Symbiosis of Carpenter Bees with Uncharacterized Lactic Acid Bacteria Showing NAD Auxotrophy.</title>
        <authorList>
            <person name="Kawasaki S."/>
            <person name="Ozawa K."/>
            <person name="Mori T."/>
            <person name="Yamamoto A."/>
            <person name="Ito M."/>
            <person name="Ohkuma M."/>
            <person name="Sakamoto M."/>
            <person name="Matsutani M."/>
        </authorList>
    </citation>
    <scope>NUCLEOTIDE SEQUENCE [LARGE SCALE GENOMIC DNA]</scope>
    <source>
        <strain evidence="7 8">XA3</strain>
    </source>
</reference>
<dbReference type="CDD" id="cd00609">
    <property type="entry name" value="AAT_like"/>
    <property type="match status" value="1"/>
</dbReference>
<accession>A0AAU9DPI2</accession>
<dbReference type="InterPro" id="IPR051798">
    <property type="entry name" value="Class-II_PLP-Dep_Aminotrans"/>
</dbReference>
<dbReference type="EMBL" id="AP026802">
    <property type="protein sequence ID" value="BDR57709.1"/>
    <property type="molecule type" value="Genomic_DNA"/>
</dbReference>
<dbReference type="InterPro" id="IPR015421">
    <property type="entry name" value="PyrdxlP-dep_Trfase_major"/>
</dbReference>
<dbReference type="PANTHER" id="PTHR43525">
    <property type="entry name" value="PROTEIN MALY"/>
    <property type="match status" value="1"/>
</dbReference>
<gene>
    <name evidence="7" type="ORF">XA3_01500</name>
</gene>
<dbReference type="InterPro" id="IPR027619">
    <property type="entry name" value="C-S_lyase_PatB-like"/>
</dbReference>
<dbReference type="GO" id="GO:0047804">
    <property type="term" value="F:cysteine-S-conjugate beta-lyase activity"/>
    <property type="evidence" value="ECO:0007669"/>
    <property type="project" value="UniProtKB-EC"/>
</dbReference>
<dbReference type="PANTHER" id="PTHR43525:SF1">
    <property type="entry name" value="PROTEIN MALY"/>
    <property type="match status" value="1"/>
</dbReference>
<dbReference type="Gene3D" id="3.40.640.10">
    <property type="entry name" value="Type I PLP-dependent aspartate aminotransferase-like (Major domain)"/>
    <property type="match status" value="1"/>
</dbReference>
<dbReference type="Proteomes" id="UP001321861">
    <property type="component" value="Chromosome"/>
</dbReference>
<evidence type="ECO:0000256" key="2">
    <source>
        <dbReference type="ARBA" id="ARBA00012224"/>
    </source>
</evidence>
<dbReference type="AlphaFoldDB" id="A0AAU9DPI2"/>
<feature type="domain" description="Aminotransferase class I/classII large" evidence="6">
    <location>
        <begin position="43"/>
        <end position="388"/>
    </location>
</feature>
<keyword evidence="8" id="KW-1185">Reference proteome</keyword>
<dbReference type="SUPFAM" id="SSF53383">
    <property type="entry name" value="PLP-dependent transferases"/>
    <property type="match status" value="1"/>
</dbReference>
<name>A0AAU9DPI2_9LACO</name>